<gene>
    <name evidence="2" type="ORF">LCGC14_0346380</name>
</gene>
<dbReference type="AlphaFoldDB" id="A0A0F9VZP1"/>
<feature type="coiled-coil region" evidence="1">
    <location>
        <begin position="3"/>
        <end position="30"/>
    </location>
</feature>
<comment type="caution">
    <text evidence="2">The sequence shown here is derived from an EMBL/GenBank/DDBJ whole genome shotgun (WGS) entry which is preliminary data.</text>
</comment>
<organism evidence="2">
    <name type="scientific">marine sediment metagenome</name>
    <dbReference type="NCBI Taxonomy" id="412755"/>
    <lineage>
        <taxon>unclassified sequences</taxon>
        <taxon>metagenomes</taxon>
        <taxon>ecological metagenomes</taxon>
    </lineage>
</organism>
<reference evidence="2" key="1">
    <citation type="journal article" date="2015" name="Nature">
        <title>Complex archaea that bridge the gap between prokaryotes and eukaryotes.</title>
        <authorList>
            <person name="Spang A."/>
            <person name="Saw J.H."/>
            <person name="Jorgensen S.L."/>
            <person name="Zaremba-Niedzwiedzka K."/>
            <person name="Martijn J."/>
            <person name="Lind A.E."/>
            <person name="van Eijk R."/>
            <person name="Schleper C."/>
            <person name="Guy L."/>
            <person name="Ettema T.J."/>
        </authorList>
    </citation>
    <scope>NUCLEOTIDE SEQUENCE</scope>
</reference>
<keyword evidence="1" id="KW-0175">Coiled coil</keyword>
<name>A0A0F9VZP1_9ZZZZ</name>
<evidence type="ECO:0000313" key="2">
    <source>
        <dbReference type="EMBL" id="KKN78866.1"/>
    </source>
</evidence>
<accession>A0A0F9VZP1</accession>
<protein>
    <submittedName>
        <fullName evidence="2">Uncharacterized protein</fullName>
    </submittedName>
</protein>
<evidence type="ECO:0000256" key="1">
    <source>
        <dbReference type="SAM" id="Coils"/>
    </source>
</evidence>
<sequence>MSKQQLETQLEQAKKDRDLALAEANNEVDRLAKLVAEEKKPKPELRHLDYGVNSDGTMFLYAKRKGDIELFGAKQGSGVVVNKPFSGHTLLGNLGDDLKAIKPLEQWNSSDGACGNDIVMDCMRQGYVWLGTRGKADWFKIGVAEEIHRKLGQVILKAKQDKG</sequence>
<proteinExistence type="predicted"/>
<dbReference type="EMBL" id="LAZR01000256">
    <property type="protein sequence ID" value="KKN78866.1"/>
    <property type="molecule type" value="Genomic_DNA"/>
</dbReference>